<proteinExistence type="predicted"/>
<evidence type="ECO:0000313" key="6">
    <source>
        <dbReference type="EMBL" id="MFB9754560.1"/>
    </source>
</evidence>
<keyword evidence="2" id="KW-0732">Signal</keyword>
<dbReference type="Proteomes" id="UP001589619">
    <property type="component" value="Unassembled WGS sequence"/>
</dbReference>
<keyword evidence="4" id="KW-0564">Palmitate</keyword>
<comment type="caution">
    <text evidence="6">The sequence shown here is derived from an EMBL/GenBank/DDBJ whole genome shotgun (WGS) entry which is preliminary data.</text>
</comment>
<keyword evidence="7" id="KW-1185">Reference proteome</keyword>
<organism evidence="6 7">
    <name type="scientific">Paenibacillus hodogayensis</name>
    <dbReference type="NCBI Taxonomy" id="279208"/>
    <lineage>
        <taxon>Bacteria</taxon>
        <taxon>Bacillati</taxon>
        <taxon>Bacillota</taxon>
        <taxon>Bacilli</taxon>
        <taxon>Bacillales</taxon>
        <taxon>Paenibacillaceae</taxon>
        <taxon>Paenibacillus</taxon>
    </lineage>
</organism>
<evidence type="ECO:0000256" key="1">
    <source>
        <dbReference type="ARBA" id="ARBA00022475"/>
    </source>
</evidence>
<sequence length="346" mass="38683">MDIVRVAGTLIQSEYLDLGLGYDLNELIKKNKYDTSIFNPLYFKQLANNAGATKGEVYGLPINLISPYVLYYNKDLFNRFGIPFPKNGMTWDETYEIANKLNRVEGGVNYQGFSAVYTEYLRDNQLAVPALDPGANKMNDTEKWKPLFDNLLRFYPTVGNPIGANSAADQSKFIKERTASMLLAQLNTSVRSFPADLNWDMVSLLVFKEKPNAGSIPPPAYFSITQQSKHKEAAFEVIQYLLSKEVQLEHSKEGRGTSLIDPEVQQAFGQNSEVLKTKNISAIFYHKNTEAMPARKEGLIPIEAGVTQKIISDAFIDVATGKSDINTVLSTAQEKIGKEIENVKNK</sequence>
<keyword evidence="3" id="KW-0472">Membrane</keyword>
<dbReference type="SUPFAM" id="SSF53850">
    <property type="entry name" value="Periplasmic binding protein-like II"/>
    <property type="match status" value="1"/>
</dbReference>
<dbReference type="Pfam" id="PF01547">
    <property type="entry name" value="SBP_bac_1"/>
    <property type="match status" value="1"/>
</dbReference>
<protein>
    <submittedName>
        <fullName evidence="6">Extracellular solute-binding protein</fullName>
    </submittedName>
</protein>
<evidence type="ECO:0000256" key="3">
    <source>
        <dbReference type="ARBA" id="ARBA00023136"/>
    </source>
</evidence>
<keyword evidence="5" id="KW-0449">Lipoprotein</keyword>
<keyword evidence="1" id="KW-1003">Cell membrane</keyword>
<evidence type="ECO:0000256" key="2">
    <source>
        <dbReference type="ARBA" id="ARBA00022729"/>
    </source>
</evidence>
<dbReference type="RefSeq" id="WP_344909149.1">
    <property type="nucleotide sequence ID" value="NZ_BAAAYO010000008.1"/>
</dbReference>
<reference evidence="6 7" key="1">
    <citation type="submission" date="2024-09" db="EMBL/GenBank/DDBJ databases">
        <authorList>
            <person name="Sun Q."/>
            <person name="Mori K."/>
        </authorList>
    </citation>
    <scope>NUCLEOTIDE SEQUENCE [LARGE SCALE GENOMIC DNA]</scope>
    <source>
        <strain evidence="6 7">JCM 12520</strain>
    </source>
</reference>
<dbReference type="PANTHER" id="PTHR43649">
    <property type="entry name" value="ARABINOSE-BINDING PROTEIN-RELATED"/>
    <property type="match status" value="1"/>
</dbReference>
<gene>
    <name evidence="6" type="ORF">ACFFNY_23575</name>
</gene>
<dbReference type="EMBL" id="JBHMAG010000016">
    <property type="protein sequence ID" value="MFB9754560.1"/>
    <property type="molecule type" value="Genomic_DNA"/>
</dbReference>
<dbReference type="Gene3D" id="3.40.190.10">
    <property type="entry name" value="Periplasmic binding protein-like II"/>
    <property type="match status" value="1"/>
</dbReference>
<name>A0ABV5W1W4_9BACL</name>
<dbReference type="PANTHER" id="PTHR43649:SF33">
    <property type="entry name" value="POLYGALACTURONAN_RHAMNOGALACTURONAN-BINDING PROTEIN YTCQ"/>
    <property type="match status" value="1"/>
</dbReference>
<evidence type="ECO:0000256" key="4">
    <source>
        <dbReference type="ARBA" id="ARBA00023139"/>
    </source>
</evidence>
<dbReference type="InterPro" id="IPR006059">
    <property type="entry name" value="SBP"/>
</dbReference>
<accession>A0ABV5W1W4</accession>
<evidence type="ECO:0000256" key="5">
    <source>
        <dbReference type="ARBA" id="ARBA00023288"/>
    </source>
</evidence>
<evidence type="ECO:0000313" key="7">
    <source>
        <dbReference type="Proteomes" id="UP001589619"/>
    </source>
</evidence>
<dbReference type="InterPro" id="IPR050490">
    <property type="entry name" value="Bact_solute-bd_prot1"/>
</dbReference>